<dbReference type="OMA" id="MDFNCSK"/>
<accession>J7RR25</accession>
<keyword evidence="9" id="KW-1185">Reference proteome</keyword>
<proteinExistence type="inferred from homology"/>
<dbReference type="InterPro" id="IPR019716">
    <property type="entry name" value="Ribosomal_mL53"/>
</dbReference>
<dbReference type="Proteomes" id="UP000006310">
    <property type="component" value="Chromosome 10"/>
</dbReference>
<dbReference type="GO" id="GO:0003735">
    <property type="term" value="F:structural constituent of ribosome"/>
    <property type="evidence" value="ECO:0007669"/>
    <property type="project" value="EnsemblFungi"/>
</dbReference>
<gene>
    <name evidence="8" type="primary">KNAG0J02120</name>
    <name evidence="8" type="ordered locus">KNAG_0J02120</name>
</gene>
<dbReference type="eggNOG" id="ENOG502S452">
    <property type="taxonomic scope" value="Eukaryota"/>
</dbReference>
<organism evidence="8 9">
    <name type="scientific">Huiozyma naganishii (strain ATCC MYA-139 / BCRC 22969 / CBS 8797 / KCTC 17520 / NBRC 10181 / NCYC 3082 / Yp74L-3)</name>
    <name type="common">Yeast</name>
    <name type="synonym">Kazachstania naganishii</name>
    <dbReference type="NCBI Taxonomy" id="1071383"/>
    <lineage>
        <taxon>Eukaryota</taxon>
        <taxon>Fungi</taxon>
        <taxon>Dikarya</taxon>
        <taxon>Ascomycota</taxon>
        <taxon>Saccharomycotina</taxon>
        <taxon>Saccharomycetes</taxon>
        <taxon>Saccharomycetales</taxon>
        <taxon>Saccharomycetaceae</taxon>
        <taxon>Huiozyma</taxon>
    </lineage>
</organism>
<evidence type="ECO:0000256" key="7">
    <source>
        <dbReference type="ARBA" id="ARBA00077936"/>
    </source>
</evidence>
<keyword evidence="3" id="KW-0689">Ribosomal protein</keyword>
<comment type="subcellular location">
    <subcellularLocation>
        <location evidence="1">Mitochondrion</location>
    </subcellularLocation>
</comment>
<dbReference type="EMBL" id="HE978323">
    <property type="protein sequence ID" value="CCK72293.1"/>
    <property type="molecule type" value="Genomic_DNA"/>
</dbReference>
<evidence type="ECO:0000256" key="5">
    <source>
        <dbReference type="ARBA" id="ARBA00023274"/>
    </source>
</evidence>
<reference evidence="9" key="2">
    <citation type="submission" date="2012-08" db="EMBL/GenBank/DDBJ databases">
        <title>Genome sequence of Kazachstania naganishii.</title>
        <authorList>
            <person name="Gordon J.L."/>
            <person name="Armisen D."/>
            <person name="Proux-Wera E."/>
            <person name="OhEigeartaigh S.S."/>
            <person name="Byrne K.P."/>
            <person name="Wolfe K.H."/>
        </authorList>
    </citation>
    <scope>NUCLEOTIDE SEQUENCE [LARGE SCALE GENOMIC DNA]</scope>
    <source>
        <strain evidence="9">ATCC MYA-139 / BCRC 22969 / CBS 8797 / CCRC 22969 / KCTC 17520 / NBRC 10181 / NCYC 3082</strain>
    </source>
</reference>
<protein>
    <recommendedName>
        <fullName evidence="6">Large ribosomal subunit protein mL53</fullName>
    </recommendedName>
    <alternativeName>
        <fullName evidence="7">54S ribosomal protein L44, mitochondrial</fullName>
    </alternativeName>
</protein>
<dbReference type="RefSeq" id="XP_022466538.1">
    <property type="nucleotide sequence ID" value="XM_022610220.1"/>
</dbReference>
<keyword evidence="5" id="KW-0687">Ribonucleoprotein</keyword>
<evidence type="ECO:0000256" key="4">
    <source>
        <dbReference type="ARBA" id="ARBA00023128"/>
    </source>
</evidence>
<evidence type="ECO:0000256" key="2">
    <source>
        <dbReference type="ARBA" id="ARBA00005557"/>
    </source>
</evidence>
<dbReference type="GeneID" id="34528048"/>
<sequence length="98" mass="11294">MITKYFTKVFVRFNPFGKDAKTARMILSAIPPKQRTLGTKLQTELLKDSDSAGPIIKVTFKDKKEMEADPLKMTFQELSNYLDTHSRKLRLNKTIQNS</sequence>
<keyword evidence="4" id="KW-0496">Mitochondrion</keyword>
<dbReference type="InterPro" id="IPR042776">
    <property type="entry name" value="Ribosomal_mL53_fung"/>
</dbReference>
<evidence type="ECO:0000256" key="6">
    <source>
        <dbReference type="ARBA" id="ARBA00035180"/>
    </source>
</evidence>
<evidence type="ECO:0000313" key="8">
    <source>
        <dbReference type="EMBL" id="CCK72293.1"/>
    </source>
</evidence>
<dbReference type="FunFam" id="3.40.30.10:FF:000260">
    <property type="entry name" value="Mitochondrial ribosomal protein L44"/>
    <property type="match status" value="1"/>
</dbReference>
<dbReference type="Gene3D" id="3.40.30.10">
    <property type="entry name" value="Glutaredoxin"/>
    <property type="match status" value="1"/>
</dbReference>
<dbReference type="KEGG" id="kng:KNAG_0J02120"/>
<name>J7RR25_HUIN7</name>
<dbReference type="STRING" id="1071383.J7RR25"/>
<dbReference type="PANTHER" id="PTHR28236">
    <property type="entry name" value="54S RIBOSOMAL PROTEIN L44, MITOCHONDRIAL"/>
    <property type="match status" value="1"/>
</dbReference>
<dbReference type="HOGENOM" id="CLU_131037_1_1_1"/>
<evidence type="ECO:0000256" key="3">
    <source>
        <dbReference type="ARBA" id="ARBA00022980"/>
    </source>
</evidence>
<evidence type="ECO:0000256" key="1">
    <source>
        <dbReference type="ARBA" id="ARBA00004173"/>
    </source>
</evidence>
<comment type="similarity">
    <text evidence="2">Belongs to the mitochondrion-specific ribosomal protein mL53 family.</text>
</comment>
<reference evidence="8 9" key="1">
    <citation type="journal article" date="2011" name="Proc. Natl. Acad. Sci. U.S.A.">
        <title>Evolutionary erosion of yeast sex chromosomes by mating-type switching accidents.</title>
        <authorList>
            <person name="Gordon J.L."/>
            <person name="Armisen D."/>
            <person name="Proux-Wera E."/>
            <person name="Oheigeartaigh S.S."/>
            <person name="Byrne K.P."/>
            <person name="Wolfe K.H."/>
        </authorList>
    </citation>
    <scope>NUCLEOTIDE SEQUENCE [LARGE SCALE GENOMIC DNA]</scope>
    <source>
        <strain evidence="9">ATCC MYA-139 / BCRC 22969 / CBS 8797 / CCRC 22969 / KCTC 17520 / NBRC 10181 / NCYC 3082</strain>
    </source>
</reference>
<dbReference type="PANTHER" id="PTHR28236:SF1">
    <property type="entry name" value="LARGE RIBOSOMAL SUBUNIT PROTEIN ML53"/>
    <property type="match status" value="1"/>
</dbReference>
<evidence type="ECO:0000313" key="9">
    <source>
        <dbReference type="Proteomes" id="UP000006310"/>
    </source>
</evidence>
<dbReference type="GO" id="GO:0005762">
    <property type="term" value="C:mitochondrial large ribosomal subunit"/>
    <property type="evidence" value="ECO:0007669"/>
    <property type="project" value="EnsemblFungi"/>
</dbReference>
<dbReference type="OrthoDB" id="4136894at2759"/>
<dbReference type="AlphaFoldDB" id="J7RR25"/>
<dbReference type="Pfam" id="PF10780">
    <property type="entry name" value="MRP_L53"/>
    <property type="match status" value="1"/>
</dbReference>